<comment type="caution">
    <text evidence="1">The sequence shown here is derived from an EMBL/GenBank/DDBJ whole genome shotgun (WGS) entry which is preliminary data.</text>
</comment>
<reference evidence="1 2" key="1">
    <citation type="submission" date="2019-07" db="EMBL/GenBank/DDBJ databases">
        <title>Draft genome assembly of a fouling barnacle, Amphibalanus amphitrite (Darwin, 1854): The first reference genome for Thecostraca.</title>
        <authorList>
            <person name="Kim W."/>
        </authorList>
    </citation>
    <scope>NUCLEOTIDE SEQUENCE [LARGE SCALE GENOMIC DNA]</scope>
    <source>
        <strain evidence="1">SNU_AA5</strain>
        <tissue evidence="1">Soma without cirri and trophi</tissue>
    </source>
</reference>
<gene>
    <name evidence="1" type="ORF">FJT64_018867</name>
</gene>
<dbReference type="AlphaFoldDB" id="A0A6A4WTD3"/>
<accession>A0A6A4WTD3</accession>
<name>A0A6A4WTD3_AMPAM</name>
<evidence type="ECO:0000313" key="2">
    <source>
        <dbReference type="Proteomes" id="UP000440578"/>
    </source>
</evidence>
<protein>
    <submittedName>
        <fullName evidence="1">Uncharacterized protein</fullName>
    </submittedName>
</protein>
<proteinExistence type="predicted"/>
<organism evidence="1 2">
    <name type="scientific">Amphibalanus amphitrite</name>
    <name type="common">Striped barnacle</name>
    <name type="synonym">Balanus amphitrite</name>
    <dbReference type="NCBI Taxonomy" id="1232801"/>
    <lineage>
        <taxon>Eukaryota</taxon>
        <taxon>Metazoa</taxon>
        <taxon>Ecdysozoa</taxon>
        <taxon>Arthropoda</taxon>
        <taxon>Crustacea</taxon>
        <taxon>Multicrustacea</taxon>
        <taxon>Cirripedia</taxon>
        <taxon>Thoracica</taxon>
        <taxon>Thoracicalcarea</taxon>
        <taxon>Balanomorpha</taxon>
        <taxon>Balanoidea</taxon>
        <taxon>Balanidae</taxon>
        <taxon>Amphibalaninae</taxon>
        <taxon>Amphibalanus</taxon>
    </lineage>
</organism>
<keyword evidence="2" id="KW-1185">Reference proteome</keyword>
<evidence type="ECO:0000313" key="1">
    <source>
        <dbReference type="EMBL" id="KAF0310065.1"/>
    </source>
</evidence>
<sequence length="178" mass="19768">MVCPPVQAVSGEEIGRLVTRLERYGLQTAQVRCFLLLLQQGVNDSEYWVFASDEDTAEAPVTLVITLPLPGLLVMDAFCADSPAGHDRLLAALLCDPVSRLLWRPDRRLRADSWPVRLRPALERAAGRRGYTVTPVSAGACLFVREADGAPDTEVARIRWEDRGRRRTQSRGVAETQL</sequence>
<dbReference type="Proteomes" id="UP000440578">
    <property type="component" value="Unassembled WGS sequence"/>
</dbReference>
<dbReference type="EMBL" id="VIIS01000351">
    <property type="protein sequence ID" value="KAF0310065.1"/>
    <property type="molecule type" value="Genomic_DNA"/>
</dbReference>